<organism evidence="2 3">
    <name type="scientific">Benzoatithermus flavus</name>
    <dbReference type="NCBI Taxonomy" id="3108223"/>
    <lineage>
        <taxon>Bacteria</taxon>
        <taxon>Pseudomonadati</taxon>
        <taxon>Pseudomonadota</taxon>
        <taxon>Alphaproteobacteria</taxon>
        <taxon>Geminicoccales</taxon>
        <taxon>Geminicoccaceae</taxon>
        <taxon>Benzoatithermus</taxon>
    </lineage>
</organism>
<comment type="caution">
    <text evidence="2">The sequence shown here is derived from an EMBL/GenBank/DDBJ whole genome shotgun (WGS) entry which is preliminary data.</text>
</comment>
<protein>
    <submittedName>
        <fullName evidence="2">Uncharacterized protein</fullName>
    </submittedName>
</protein>
<keyword evidence="1" id="KW-0472">Membrane</keyword>
<dbReference type="RefSeq" id="WP_418157667.1">
    <property type="nucleotide sequence ID" value="NZ_JBBLZC010000001.1"/>
</dbReference>
<sequence>MMPDLGARIEAMYRSDRLYAWLFVLALWIVVGFVLVSVWGLVADARVQTAMTAGAVLVLLFNTASIGAMVRHYHEDKAFIYGLDIKYLDALEAQRRNAAALMRPVERGT</sequence>
<proteinExistence type="predicted"/>
<evidence type="ECO:0000313" key="3">
    <source>
        <dbReference type="Proteomes" id="UP001375743"/>
    </source>
</evidence>
<feature type="transmembrane region" description="Helical" evidence="1">
    <location>
        <begin position="48"/>
        <end position="70"/>
    </location>
</feature>
<feature type="transmembrane region" description="Helical" evidence="1">
    <location>
        <begin position="20"/>
        <end position="42"/>
    </location>
</feature>
<dbReference type="EMBL" id="JBBLZC010000001">
    <property type="protein sequence ID" value="MEK0081824.1"/>
    <property type="molecule type" value="Genomic_DNA"/>
</dbReference>
<evidence type="ECO:0000313" key="2">
    <source>
        <dbReference type="EMBL" id="MEK0081824.1"/>
    </source>
</evidence>
<keyword evidence="3" id="KW-1185">Reference proteome</keyword>
<accession>A0ABU8XN53</accession>
<dbReference type="Proteomes" id="UP001375743">
    <property type="component" value="Unassembled WGS sequence"/>
</dbReference>
<name>A0ABU8XN53_9PROT</name>
<gene>
    <name evidence="2" type="ORF">U1T56_01570</name>
</gene>
<reference evidence="2 3" key="1">
    <citation type="submission" date="2024-01" db="EMBL/GenBank/DDBJ databases">
        <title>Multi-omics insights into the function and evolution of sodium benzoate biodegradation pathways in Benzoatithermus flavus gen. nov., sp. nov. from hot spring.</title>
        <authorList>
            <person name="Hu C.-J."/>
            <person name="Li W.-J."/>
        </authorList>
    </citation>
    <scope>NUCLEOTIDE SEQUENCE [LARGE SCALE GENOMIC DNA]</scope>
    <source>
        <strain evidence="2 3">SYSU G07066</strain>
    </source>
</reference>
<keyword evidence="1" id="KW-0812">Transmembrane</keyword>
<keyword evidence="1" id="KW-1133">Transmembrane helix</keyword>
<evidence type="ECO:0000256" key="1">
    <source>
        <dbReference type="SAM" id="Phobius"/>
    </source>
</evidence>